<dbReference type="RefSeq" id="WP_074718174.1">
    <property type="nucleotide sequence ID" value="NZ_FNWV01000011.1"/>
</dbReference>
<dbReference type="AlphaFoldDB" id="A0A1H6KVM4"/>
<protein>
    <recommendedName>
        <fullName evidence="4">Dockerin domain-containing protein</fullName>
    </recommendedName>
</protein>
<sequence length="227" mass="25635">MKKTMTKKFIPTLLATIMSVSALTGTVMSSNAIGKGYVFDTHYLSNDEIAIPSSLSGTLKKNGSWKYIYVKELTGYNQYHMTVLALPSNQTVRLSLNNNNKFVLETWYNTSPVYSYDLYKKGDKWYTKNVSYNNKSYSIEFDAEKQYSIGPKNEINLIGDVSGDKNVDIEDVSMILNHINGVKALDSKQLFIANVKSYDEYSFRNPDVDIEDVTAIINHICGGKRIV</sequence>
<keyword evidence="1" id="KW-0732">Signal</keyword>
<evidence type="ECO:0008006" key="4">
    <source>
        <dbReference type="Google" id="ProtNLM"/>
    </source>
</evidence>
<feature type="signal peptide" evidence="1">
    <location>
        <begin position="1"/>
        <end position="24"/>
    </location>
</feature>
<evidence type="ECO:0000313" key="3">
    <source>
        <dbReference type="Proteomes" id="UP000183190"/>
    </source>
</evidence>
<feature type="chain" id="PRO_5045547724" description="Dockerin domain-containing protein" evidence="1">
    <location>
        <begin position="25"/>
        <end position="227"/>
    </location>
</feature>
<accession>A0A1H6KVM4</accession>
<evidence type="ECO:0000256" key="1">
    <source>
        <dbReference type="SAM" id="SignalP"/>
    </source>
</evidence>
<reference evidence="2 3" key="1">
    <citation type="submission" date="2016-10" db="EMBL/GenBank/DDBJ databases">
        <authorList>
            <person name="de Groot N.N."/>
        </authorList>
    </citation>
    <scope>NUCLEOTIDE SEQUENCE [LARGE SCALE GENOMIC DNA]</scope>
    <source>
        <strain evidence="2 3">YAD2003</strain>
    </source>
</reference>
<evidence type="ECO:0000313" key="2">
    <source>
        <dbReference type="EMBL" id="SEH77662.1"/>
    </source>
</evidence>
<dbReference type="InterPro" id="IPR036439">
    <property type="entry name" value="Dockerin_dom_sf"/>
</dbReference>
<dbReference type="Gene3D" id="1.10.1330.10">
    <property type="entry name" value="Dockerin domain"/>
    <property type="match status" value="1"/>
</dbReference>
<dbReference type="Proteomes" id="UP000183190">
    <property type="component" value="Unassembled WGS sequence"/>
</dbReference>
<dbReference type="EMBL" id="FNWV01000011">
    <property type="protein sequence ID" value="SEH77662.1"/>
    <property type="molecule type" value="Genomic_DNA"/>
</dbReference>
<organism evidence="2 3">
    <name type="scientific">Ruminococcus flavefaciens</name>
    <dbReference type="NCBI Taxonomy" id="1265"/>
    <lineage>
        <taxon>Bacteria</taxon>
        <taxon>Bacillati</taxon>
        <taxon>Bacillota</taxon>
        <taxon>Clostridia</taxon>
        <taxon>Eubacteriales</taxon>
        <taxon>Oscillospiraceae</taxon>
        <taxon>Ruminococcus</taxon>
    </lineage>
</organism>
<gene>
    <name evidence="2" type="ORF">SAMN02910265_02637</name>
</gene>
<proteinExistence type="predicted"/>
<name>A0A1H6KVM4_RUMFL</name>
<dbReference type="GO" id="GO:0000272">
    <property type="term" value="P:polysaccharide catabolic process"/>
    <property type="evidence" value="ECO:0007669"/>
    <property type="project" value="InterPro"/>
</dbReference>